<evidence type="ECO:0000256" key="12">
    <source>
        <dbReference type="ARBA" id="ARBA00023136"/>
    </source>
</evidence>
<keyword evidence="13" id="KW-0804">Transcription</keyword>
<keyword evidence="6" id="KW-0418">Kinase</keyword>
<evidence type="ECO:0000256" key="13">
    <source>
        <dbReference type="ARBA" id="ARBA00023163"/>
    </source>
</evidence>
<evidence type="ECO:0000313" key="18">
    <source>
        <dbReference type="Proteomes" id="UP001165342"/>
    </source>
</evidence>
<keyword evidence="12 15" id="KW-0472">Membrane</keyword>
<evidence type="ECO:0000256" key="2">
    <source>
        <dbReference type="ARBA" id="ARBA00022553"/>
    </source>
</evidence>
<dbReference type="InterPro" id="IPR052023">
    <property type="entry name" value="Histidine_kinase_KdpD"/>
</dbReference>
<feature type="DNA-binding region" description="OmpR/PhoB-type" evidence="14">
    <location>
        <begin position="340"/>
        <end position="439"/>
    </location>
</feature>
<keyword evidence="4 15" id="KW-0812">Transmembrane</keyword>
<keyword evidence="18" id="KW-1185">Reference proteome</keyword>
<keyword evidence="5" id="KW-0547">Nucleotide-binding</keyword>
<dbReference type="SMART" id="SM00862">
    <property type="entry name" value="Trans_reg_C"/>
    <property type="match status" value="1"/>
</dbReference>
<name>A0ABT0S065_9SPHN</name>
<dbReference type="PANTHER" id="PTHR45569">
    <property type="entry name" value="SENSOR PROTEIN KDPD"/>
    <property type="match status" value="1"/>
</dbReference>
<keyword evidence="9" id="KW-0902">Two-component regulatory system</keyword>
<evidence type="ECO:0000256" key="10">
    <source>
        <dbReference type="ARBA" id="ARBA00023015"/>
    </source>
</evidence>
<evidence type="ECO:0000256" key="7">
    <source>
        <dbReference type="ARBA" id="ARBA00022840"/>
    </source>
</evidence>
<dbReference type="InterPro" id="IPR016032">
    <property type="entry name" value="Sig_transdc_resp-reg_C-effctor"/>
</dbReference>
<gene>
    <name evidence="17" type="ORF">LZ538_03105</name>
</gene>
<evidence type="ECO:0000259" key="16">
    <source>
        <dbReference type="PROSITE" id="PS51755"/>
    </source>
</evidence>
<dbReference type="PROSITE" id="PS51755">
    <property type="entry name" value="OMPR_PHOB"/>
    <property type="match status" value="1"/>
</dbReference>
<dbReference type="InterPro" id="IPR003018">
    <property type="entry name" value="GAF"/>
</dbReference>
<keyword evidence="11 14" id="KW-0238">DNA-binding</keyword>
<dbReference type="Gene3D" id="1.10.10.10">
    <property type="entry name" value="Winged helix-like DNA-binding domain superfamily/Winged helix DNA-binding domain"/>
    <property type="match status" value="1"/>
</dbReference>
<protein>
    <submittedName>
        <fullName evidence="17">DUF4118 domain-containing protein</fullName>
    </submittedName>
</protein>
<evidence type="ECO:0000256" key="15">
    <source>
        <dbReference type="SAM" id="Phobius"/>
    </source>
</evidence>
<dbReference type="InterPro" id="IPR025201">
    <property type="entry name" value="KdpD_TM"/>
</dbReference>
<comment type="subcellular location">
    <subcellularLocation>
        <location evidence="1">Membrane</location>
        <topology evidence="1">Multi-pass membrane protein</topology>
    </subcellularLocation>
</comment>
<feature type="domain" description="OmpR/PhoB-type" evidence="16">
    <location>
        <begin position="340"/>
        <end position="439"/>
    </location>
</feature>
<sequence>MTGVLGNRAGGLRGYAAAALMVAASTLTGLVLAPRWGNSAVDLVYLPAVLGAAVLAGLGPSLVAAAASALAYNYFFTAPYHTFRIHSPADVVTVIILFLVAVVTSHLAASIRKQAELANAHAARNATIAGFARRLLSCTTEQEIADAGVDDLSVLFECNAVLLAGDAEPRPVAARPSSVRLTPSDLAAAAVVIATGQSAGRGVTKVTTVEWQLHPIRSGSNVIAAIGLARDDGMPPVTADQLPLLQSLLDQLALALERARLEAGARDFAALRERDRLRSVLLSTISDDIGPPVAAIGGAVRELKRAGSSDKETVSSIGSEVAKLQRYLENLLDLGADSDRKPLQAAGITIDLFHRSVFRDGKEVHLTPKEYAVLAELAKHPGRVLPHDHLLRAAWGPAQEGQTEYLRVAIRALRQKLERDPKQPALILNEPAVGYRLAPHLS</sequence>
<evidence type="ECO:0000256" key="11">
    <source>
        <dbReference type="ARBA" id="ARBA00023125"/>
    </source>
</evidence>
<organism evidence="17 18">
    <name type="scientific">Sphingomonas hankyongi</name>
    <dbReference type="NCBI Taxonomy" id="2908209"/>
    <lineage>
        <taxon>Bacteria</taxon>
        <taxon>Pseudomonadati</taxon>
        <taxon>Pseudomonadota</taxon>
        <taxon>Alphaproteobacteria</taxon>
        <taxon>Sphingomonadales</taxon>
        <taxon>Sphingomonadaceae</taxon>
        <taxon>Sphingomonas</taxon>
    </lineage>
</organism>
<feature type="transmembrane region" description="Helical" evidence="15">
    <location>
        <begin position="44"/>
        <end position="71"/>
    </location>
</feature>
<reference evidence="17" key="1">
    <citation type="submission" date="2022-05" db="EMBL/GenBank/DDBJ databases">
        <authorList>
            <person name="Jo J.-H."/>
            <person name="Im W.-T."/>
        </authorList>
    </citation>
    <scope>NUCLEOTIDE SEQUENCE</scope>
    <source>
        <strain evidence="17">SE220</strain>
    </source>
</reference>
<keyword evidence="3" id="KW-0808">Transferase</keyword>
<keyword evidence="8 15" id="KW-1133">Transmembrane helix</keyword>
<dbReference type="RefSeq" id="WP_249830528.1">
    <property type="nucleotide sequence ID" value="NZ_JAMGBE010000001.1"/>
</dbReference>
<keyword evidence="7" id="KW-0067">ATP-binding</keyword>
<accession>A0ABT0S065</accession>
<keyword evidence="2" id="KW-0597">Phosphoprotein</keyword>
<evidence type="ECO:0000256" key="6">
    <source>
        <dbReference type="ARBA" id="ARBA00022777"/>
    </source>
</evidence>
<dbReference type="Pfam" id="PF13493">
    <property type="entry name" value="DUF4118"/>
    <property type="match status" value="1"/>
</dbReference>
<evidence type="ECO:0000256" key="3">
    <source>
        <dbReference type="ARBA" id="ARBA00022679"/>
    </source>
</evidence>
<dbReference type="Gene3D" id="1.20.120.620">
    <property type="entry name" value="Backbone structure of the membrane domain of e. Coli histidine kinase receptor kdpd"/>
    <property type="match status" value="1"/>
</dbReference>
<dbReference type="PANTHER" id="PTHR45569:SF1">
    <property type="entry name" value="SENSOR PROTEIN KDPD"/>
    <property type="match status" value="1"/>
</dbReference>
<dbReference type="InterPro" id="IPR001867">
    <property type="entry name" value="OmpR/PhoB-type_DNA-bd"/>
</dbReference>
<keyword evidence="10" id="KW-0805">Transcription regulation</keyword>
<evidence type="ECO:0000256" key="4">
    <source>
        <dbReference type="ARBA" id="ARBA00022692"/>
    </source>
</evidence>
<dbReference type="Gene3D" id="3.30.450.40">
    <property type="match status" value="1"/>
</dbReference>
<evidence type="ECO:0000256" key="5">
    <source>
        <dbReference type="ARBA" id="ARBA00022741"/>
    </source>
</evidence>
<dbReference type="EMBL" id="JAMGBE010000001">
    <property type="protein sequence ID" value="MCL6729043.1"/>
    <property type="molecule type" value="Genomic_DNA"/>
</dbReference>
<dbReference type="Pfam" id="PF13492">
    <property type="entry name" value="GAF_3"/>
    <property type="match status" value="1"/>
</dbReference>
<dbReference type="InterPro" id="IPR038318">
    <property type="entry name" value="KdpD_sf"/>
</dbReference>
<evidence type="ECO:0000313" key="17">
    <source>
        <dbReference type="EMBL" id="MCL6729043.1"/>
    </source>
</evidence>
<dbReference type="Pfam" id="PF00486">
    <property type="entry name" value="Trans_reg_C"/>
    <property type="match status" value="1"/>
</dbReference>
<dbReference type="InterPro" id="IPR029016">
    <property type="entry name" value="GAF-like_dom_sf"/>
</dbReference>
<feature type="transmembrane region" description="Helical" evidence="15">
    <location>
        <begin position="91"/>
        <end position="109"/>
    </location>
</feature>
<dbReference type="InterPro" id="IPR036388">
    <property type="entry name" value="WH-like_DNA-bd_sf"/>
</dbReference>
<feature type="transmembrane region" description="Helical" evidence="15">
    <location>
        <begin position="12"/>
        <end position="32"/>
    </location>
</feature>
<evidence type="ECO:0000256" key="9">
    <source>
        <dbReference type="ARBA" id="ARBA00023012"/>
    </source>
</evidence>
<evidence type="ECO:0000256" key="14">
    <source>
        <dbReference type="PROSITE-ProRule" id="PRU01091"/>
    </source>
</evidence>
<dbReference type="SUPFAM" id="SSF55781">
    <property type="entry name" value="GAF domain-like"/>
    <property type="match status" value="1"/>
</dbReference>
<proteinExistence type="predicted"/>
<dbReference type="CDD" id="cd00383">
    <property type="entry name" value="trans_reg_C"/>
    <property type="match status" value="1"/>
</dbReference>
<dbReference type="SUPFAM" id="SSF46894">
    <property type="entry name" value="C-terminal effector domain of the bipartite response regulators"/>
    <property type="match status" value="1"/>
</dbReference>
<dbReference type="Proteomes" id="UP001165342">
    <property type="component" value="Unassembled WGS sequence"/>
</dbReference>
<evidence type="ECO:0000256" key="8">
    <source>
        <dbReference type="ARBA" id="ARBA00022989"/>
    </source>
</evidence>
<comment type="caution">
    <text evidence="17">The sequence shown here is derived from an EMBL/GenBank/DDBJ whole genome shotgun (WGS) entry which is preliminary data.</text>
</comment>
<evidence type="ECO:0000256" key="1">
    <source>
        <dbReference type="ARBA" id="ARBA00004141"/>
    </source>
</evidence>